<keyword evidence="6 11" id="KW-1278">Translocase</keyword>
<dbReference type="EC" id="7.1.2.2" evidence="11"/>
<keyword evidence="11" id="KW-1003">Cell membrane</keyword>
<evidence type="ECO:0000256" key="2">
    <source>
        <dbReference type="ARBA" id="ARBA00008936"/>
    </source>
</evidence>
<dbReference type="PANTHER" id="PTHR48082">
    <property type="entry name" value="ATP SYNTHASE SUBUNIT ALPHA, MITOCHONDRIAL"/>
    <property type="match status" value="1"/>
</dbReference>
<keyword evidence="9 11" id="KW-0139">CF(1)</keyword>
<dbReference type="PROSITE" id="PS00152">
    <property type="entry name" value="ATPASE_ALPHA_BETA"/>
    <property type="match status" value="1"/>
</dbReference>
<evidence type="ECO:0000256" key="6">
    <source>
        <dbReference type="ARBA" id="ARBA00022967"/>
    </source>
</evidence>
<dbReference type="HAMAP" id="MF_01346">
    <property type="entry name" value="ATP_synth_alpha_bact"/>
    <property type="match status" value="1"/>
</dbReference>
<dbReference type="GO" id="GO:0005524">
    <property type="term" value="F:ATP binding"/>
    <property type="evidence" value="ECO:0007669"/>
    <property type="project" value="UniProtKB-UniRule"/>
</dbReference>
<dbReference type="InterPro" id="IPR038376">
    <property type="entry name" value="ATP_synth_asu_C_sf"/>
</dbReference>
<keyword evidence="5 11" id="KW-0067">ATP-binding</keyword>
<feature type="site" description="Required for activity" evidence="11">
    <location>
        <position position="361"/>
    </location>
</feature>
<evidence type="ECO:0000256" key="10">
    <source>
        <dbReference type="ARBA" id="ARBA00023310"/>
    </source>
</evidence>
<dbReference type="InterPro" id="IPR005294">
    <property type="entry name" value="ATP_synth_F1_asu"/>
</dbReference>
<comment type="caution">
    <text evidence="15">The sequence shown here is derived from an EMBL/GenBank/DDBJ whole genome shotgun (WGS) entry which is preliminary data.</text>
</comment>
<dbReference type="EMBL" id="MFZS01000003">
    <property type="protein sequence ID" value="OGK29363.1"/>
    <property type="molecule type" value="Genomic_DNA"/>
</dbReference>
<keyword evidence="4 11" id="KW-0547">Nucleotide-binding</keyword>
<evidence type="ECO:0000259" key="12">
    <source>
        <dbReference type="Pfam" id="PF00006"/>
    </source>
</evidence>
<comment type="similarity">
    <text evidence="2 11">Belongs to the ATPase alpha/beta chains family.</text>
</comment>
<evidence type="ECO:0000256" key="5">
    <source>
        <dbReference type="ARBA" id="ARBA00022840"/>
    </source>
</evidence>
<evidence type="ECO:0000256" key="7">
    <source>
        <dbReference type="ARBA" id="ARBA00023065"/>
    </source>
</evidence>
<evidence type="ECO:0000256" key="1">
    <source>
        <dbReference type="ARBA" id="ARBA00004370"/>
    </source>
</evidence>
<dbReference type="InterPro" id="IPR033732">
    <property type="entry name" value="ATP_synth_F1_a_nt-bd_dom"/>
</dbReference>
<dbReference type="InterPro" id="IPR020003">
    <property type="entry name" value="ATPase_a/bsu_AS"/>
</dbReference>
<dbReference type="NCBIfam" id="TIGR00962">
    <property type="entry name" value="atpA"/>
    <property type="match status" value="1"/>
</dbReference>
<dbReference type="GO" id="GO:0005886">
    <property type="term" value="C:plasma membrane"/>
    <property type="evidence" value="ECO:0007669"/>
    <property type="project" value="UniProtKB-SubCell"/>
</dbReference>
<keyword evidence="10 11" id="KW-0066">ATP synthesis</keyword>
<feature type="domain" description="ATPase F1/V1/A1 complex alpha/beta subunit N-terminal" evidence="14">
    <location>
        <begin position="25"/>
        <end position="91"/>
    </location>
</feature>
<dbReference type="CDD" id="cd01132">
    <property type="entry name" value="F1-ATPase_alpha_CD"/>
    <property type="match status" value="1"/>
</dbReference>
<organism evidence="15 16">
    <name type="scientific">Candidatus Roizmanbacteria bacterium RIFCSPHIGHO2_02_FULL_40_9</name>
    <dbReference type="NCBI Taxonomy" id="1802042"/>
    <lineage>
        <taxon>Bacteria</taxon>
        <taxon>Candidatus Roizmaniibacteriota</taxon>
    </lineage>
</organism>
<comment type="caution">
    <text evidence="11">Lacks conserved residue(s) required for the propagation of feature annotation.</text>
</comment>
<dbReference type="Gene3D" id="3.40.50.300">
    <property type="entry name" value="P-loop containing nucleotide triphosphate hydrolases"/>
    <property type="match status" value="1"/>
</dbReference>
<accession>A0A1F7HE54</accession>
<proteinExistence type="inferred from homology"/>
<evidence type="ECO:0000256" key="4">
    <source>
        <dbReference type="ARBA" id="ARBA00022741"/>
    </source>
</evidence>
<dbReference type="AlphaFoldDB" id="A0A1F7HE54"/>
<dbReference type="Pfam" id="PF00006">
    <property type="entry name" value="ATP-synt_ab"/>
    <property type="match status" value="1"/>
</dbReference>
<dbReference type="SUPFAM" id="SSF50615">
    <property type="entry name" value="N-terminal domain of alpha and beta subunits of F1 ATP synthase"/>
    <property type="match status" value="1"/>
</dbReference>
<evidence type="ECO:0000313" key="15">
    <source>
        <dbReference type="EMBL" id="OGK29363.1"/>
    </source>
</evidence>
<dbReference type="GO" id="GO:0046933">
    <property type="term" value="F:proton-transporting ATP synthase activity, rotational mechanism"/>
    <property type="evidence" value="ECO:0007669"/>
    <property type="project" value="UniProtKB-UniRule"/>
</dbReference>
<gene>
    <name evidence="11" type="primary">atpA</name>
    <name evidence="15" type="ORF">A3D06_01950</name>
</gene>
<keyword evidence="7 11" id="KW-0406">Ion transport</keyword>
<dbReference type="FunFam" id="3.40.50.300:FF:000002">
    <property type="entry name" value="ATP synthase subunit alpha"/>
    <property type="match status" value="1"/>
</dbReference>
<dbReference type="CDD" id="cd18113">
    <property type="entry name" value="ATP-synt_F1_alpha_C"/>
    <property type="match status" value="1"/>
</dbReference>
<dbReference type="Gene3D" id="1.20.150.20">
    <property type="entry name" value="ATP synthase alpha/beta chain, C-terminal domain"/>
    <property type="match status" value="1"/>
</dbReference>
<keyword evidence="8 11" id="KW-0472">Membrane</keyword>
<comment type="function">
    <text evidence="11">Produces ATP from ADP in the presence of a proton gradient across the membrane. The alpha chain is a regulatory subunit.</text>
</comment>
<dbReference type="SUPFAM" id="SSF47917">
    <property type="entry name" value="C-terminal domain of alpha and beta subunits of F1 ATP synthase"/>
    <property type="match status" value="1"/>
</dbReference>
<keyword evidence="11" id="KW-0375">Hydrogen ion transport</keyword>
<evidence type="ECO:0000256" key="8">
    <source>
        <dbReference type="ARBA" id="ARBA00023136"/>
    </source>
</evidence>
<dbReference type="InterPro" id="IPR023366">
    <property type="entry name" value="ATP_synth_asu-like_sf"/>
</dbReference>
<evidence type="ECO:0000313" key="16">
    <source>
        <dbReference type="Proteomes" id="UP000177027"/>
    </source>
</evidence>
<evidence type="ECO:0000256" key="11">
    <source>
        <dbReference type="HAMAP-Rule" id="MF_01346"/>
    </source>
</evidence>
<dbReference type="PANTHER" id="PTHR48082:SF2">
    <property type="entry name" value="ATP SYNTHASE SUBUNIT ALPHA, MITOCHONDRIAL"/>
    <property type="match status" value="1"/>
</dbReference>
<evidence type="ECO:0000256" key="3">
    <source>
        <dbReference type="ARBA" id="ARBA00022448"/>
    </source>
</evidence>
<comment type="catalytic activity">
    <reaction evidence="11">
        <text>ATP + H2O + 4 H(+)(in) = ADP + phosphate + 5 H(+)(out)</text>
        <dbReference type="Rhea" id="RHEA:57720"/>
        <dbReference type="ChEBI" id="CHEBI:15377"/>
        <dbReference type="ChEBI" id="CHEBI:15378"/>
        <dbReference type="ChEBI" id="CHEBI:30616"/>
        <dbReference type="ChEBI" id="CHEBI:43474"/>
        <dbReference type="ChEBI" id="CHEBI:456216"/>
        <dbReference type="EC" id="7.1.2.2"/>
    </reaction>
</comment>
<reference evidence="15 16" key="1">
    <citation type="journal article" date="2016" name="Nat. Commun.">
        <title>Thousands of microbial genomes shed light on interconnected biogeochemical processes in an aquifer system.</title>
        <authorList>
            <person name="Anantharaman K."/>
            <person name="Brown C.T."/>
            <person name="Hug L.A."/>
            <person name="Sharon I."/>
            <person name="Castelle C.J."/>
            <person name="Probst A.J."/>
            <person name="Thomas B.C."/>
            <person name="Singh A."/>
            <person name="Wilkins M.J."/>
            <person name="Karaoz U."/>
            <person name="Brodie E.L."/>
            <person name="Williams K.H."/>
            <person name="Hubbard S.S."/>
            <person name="Banfield J.F."/>
        </authorList>
    </citation>
    <scope>NUCLEOTIDE SEQUENCE [LARGE SCALE GENOMIC DNA]</scope>
</reference>
<feature type="domain" description="ATPase F1/V1/A1 complex alpha/beta subunit nucleotide-binding" evidence="12">
    <location>
        <begin position="148"/>
        <end position="363"/>
    </location>
</feature>
<dbReference type="SUPFAM" id="SSF52540">
    <property type="entry name" value="P-loop containing nucleoside triphosphate hydrolases"/>
    <property type="match status" value="1"/>
</dbReference>
<feature type="domain" description="ATP synthase alpha subunit C-terminal" evidence="13">
    <location>
        <begin position="370"/>
        <end position="495"/>
    </location>
</feature>
<dbReference type="FunFam" id="1.20.150.20:FF:000001">
    <property type="entry name" value="ATP synthase subunit alpha"/>
    <property type="match status" value="1"/>
</dbReference>
<name>A0A1F7HE54_9BACT</name>
<dbReference type="Gene3D" id="2.40.30.20">
    <property type="match status" value="1"/>
</dbReference>
<dbReference type="InterPro" id="IPR000793">
    <property type="entry name" value="ATP_synth_asu_C"/>
</dbReference>
<evidence type="ECO:0000256" key="9">
    <source>
        <dbReference type="ARBA" id="ARBA00023196"/>
    </source>
</evidence>
<evidence type="ECO:0000259" key="14">
    <source>
        <dbReference type="Pfam" id="PF02874"/>
    </source>
</evidence>
<dbReference type="GO" id="GO:0045259">
    <property type="term" value="C:proton-transporting ATP synthase complex"/>
    <property type="evidence" value="ECO:0007669"/>
    <property type="project" value="UniProtKB-KW"/>
</dbReference>
<comment type="subcellular location">
    <subcellularLocation>
        <location evidence="11">Cell membrane</location>
        <topology evidence="11">Peripheral membrane protein</topology>
    </subcellularLocation>
    <subcellularLocation>
        <location evidence="1">Membrane</location>
    </subcellularLocation>
</comment>
<protein>
    <recommendedName>
        <fullName evidence="11">ATP synthase subunit alpha</fullName>
        <ecNumber evidence="11">7.1.2.2</ecNumber>
    </recommendedName>
    <alternativeName>
        <fullName evidence="11">ATP synthase F1 sector subunit alpha</fullName>
    </alternativeName>
    <alternativeName>
        <fullName evidence="11">F-ATPase subunit alpha</fullName>
    </alternativeName>
</protein>
<dbReference type="InterPro" id="IPR036121">
    <property type="entry name" value="ATPase_F1/V1/A1_a/bsu_N_sf"/>
</dbReference>
<dbReference type="Pfam" id="PF02874">
    <property type="entry name" value="ATP-synt_ab_N"/>
    <property type="match status" value="1"/>
</dbReference>
<evidence type="ECO:0000259" key="13">
    <source>
        <dbReference type="Pfam" id="PF00306"/>
    </source>
</evidence>
<dbReference type="InterPro" id="IPR000194">
    <property type="entry name" value="ATPase_F1/V1/A1_a/bsu_nucl-bd"/>
</dbReference>
<dbReference type="NCBIfam" id="NF009884">
    <property type="entry name" value="PRK13343.1"/>
    <property type="match status" value="1"/>
</dbReference>
<sequence>MKIVDQILKEVEKEISLTPQKIVKKNIGYVKEVKDEVAFIDGLDDSPYGEMLDFGDGVRGMTIDLLEDRVGAIIFGEYEKVREGDVVKGLGEVFKIPVSKDYVGRIVNGIAQPIDGKGSIKGKEQAFIDPIAPGVVMRKSVSVPVQTGIKAIDALIPIGRGQRELIIGDRRTGKTTVAVDTILNQKGEDMICIYCSIGQRMSNTASLVELLKKEGAMDYTVVVSASASDPASMQFVAPYVATTIGEYFMNQGKDVLVIYDDLSKHAWAYRQVSLILRRPSGREAYPGDIFYLHSRLLERSCRLDEKFGGGSLTALPIVETLEGDVSAYIPTNIISITDGQIFLETDLFNSGIRPAINVGISVSRVGSSAQTKAIKSVAGKLKNDLAQYRELAAFAQFESELDAETKKFIDRGARMTQLLKQGKNQPYDLASQVVVFWAGGKGYFDQIQAADIVQIEKGFLEYMKLSHKKILNEITKKKIIDTELENDLKKAVEAFMATQEKS</sequence>
<dbReference type="Pfam" id="PF00306">
    <property type="entry name" value="ATP-synt_ab_C"/>
    <property type="match status" value="1"/>
</dbReference>
<dbReference type="Proteomes" id="UP000177027">
    <property type="component" value="Unassembled WGS sequence"/>
</dbReference>
<dbReference type="GO" id="GO:0043531">
    <property type="term" value="F:ADP binding"/>
    <property type="evidence" value="ECO:0007669"/>
    <property type="project" value="TreeGrafter"/>
</dbReference>
<dbReference type="InterPro" id="IPR004100">
    <property type="entry name" value="ATPase_F1/V1/A1_a/bsu_N"/>
</dbReference>
<keyword evidence="3 11" id="KW-0813">Transport</keyword>
<dbReference type="InterPro" id="IPR027417">
    <property type="entry name" value="P-loop_NTPase"/>
</dbReference>